<dbReference type="InterPro" id="IPR036188">
    <property type="entry name" value="FAD/NAD-bd_sf"/>
</dbReference>
<dbReference type="GO" id="GO:0071949">
    <property type="term" value="F:FAD binding"/>
    <property type="evidence" value="ECO:0007669"/>
    <property type="project" value="InterPro"/>
</dbReference>
<dbReference type="InterPro" id="IPR051104">
    <property type="entry name" value="FAD_monoxygenase"/>
</dbReference>
<dbReference type="GO" id="GO:0044550">
    <property type="term" value="P:secondary metabolite biosynthetic process"/>
    <property type="evidence" value="ECO:0007669"/>
    <property type="project" value="TreeGrafter"/>
</dbReference>
<dbReference type="Proteomes" id="UP001295740">
    <property type="component" value="Unassembled WGS sequence"/>
</dbReference>
<dbReference type="AlphaFoldDB" id="A0AAI8VZM7"/>
<accession>A0AAI8VZM7</accession>
<sequence length="437" mass="46486">MAGGGAGERKIRVGILGAGIAGTSLAIGLLQNPCLDVRVFESYPGIGVRGSGLALHGNAIRAMDTISPLIKAAYFRKSHYMAGEESVEMATQFILGAGPDAGTLVAELGRARGRRTVHRAHFIEGLLEDTPGLKARVGFGMRAVEISQNQDQDGGGEGEGEVQVKFADGTTAAFDVVLGAEGVKSLSRRYVLGPGHPAVEPVNHDSWRAIYRHVPMAEAAAALPRASIERVRCFCTPLGYVNGIPVDLGRTYTVGCYLRDDKRTAAGGWGLGEAFDKDEWSEFSEDTRALVELLAKNPSEDWKIQDHDPAPTYVRGGVAMLGDAAHATAPHAGNGAAQALEDAAVLTGIFALVTSASQIEAALGAYDAVRRPRSQEVVQITRRFGRLYTRDVEDIDVEDMRRQMREGGAFTNGVDMEAQVRDGVEAFLGRLGGGVGK</sequence>
<dbReference type="Gene3D" id="3.50.50.60">
    <property type="entry name" value="FAD/NAD(P)-binding domain"/>
    <property type="match status" value="1"/>
</dbReference>
<dbReference type="PRINTS" id="PR00420">
    <property type="entry name" value="RNGMNOXGNASE"/>
</dbReference>
<keyword evidence="8" id="KW-1185">Reference proteome</keyword>
<dbReference type="PANTHER" id="PTHR46720:SF3">
    <property type="entry name" value="FAD-BINDING DOMAIN-CONTAINING PROTEIN-RELATED"/>
    <property type="match status" value="1"/>
</dbReference>
<evidence type="ECO:0000259" key="6">
    <source>
        <dbReference type="Pfam" id="PF01494"/>
    </source>
</evidence>
<name>A0AAI8VZM7_9PEZI</name>
<dbReference type="Pfam" id="PF01494">
    <property type="entry name" value="FAD_binding_3"/>
    <property type="match status" value="1"/>
</dbReference>
<dbReference type="InterPro" id="IPR002938">
    <property type="entry name" value="FAD-bd"/>
</dbReference>
<evidence type="ECO:0000256" key="3">
    <source>
        <dbReference type="ARBA" id="ARBA00022630"/>
    </source>
</evidence>
<gene>
    <name evidence="7" type="ORF">KHLLAP_LOCUS14471</name>
</gene>
<proteinExistence type="inferred from homology"/>
<comment type="pathway">
    <text evidence="1">Secondary metabolite biosynthesis.</text>
</comment>
<evidence type="ECO:0000313" key="8">
    <source>
        <dbReference type="Proteomes" id="UP001295740"/>
    </source>
</evidence>
<reference evidence="7" key="1">
    <citation type="submission" date="2023-10" db="EMBL/GenBank/DDBJ databases">
        <authorList>
            <person name="Hackl T."/>
        </authorList>
    </citation>
    <scope>NUCLEOTIDE SEQUENCE</scope>
</reference>
<feature type="domain" description="FAD-binding" evidence="6">
    <location>
        <begin position="12"/>
        <end position="379"/>
    </location>
</feature>
<dbReference type="GO" id="GO:0016491">
    <property type="term" value="F:oxidoreductase activity"/>
    <property type="evidence" value="ECO:0007669"/>
    <property type="project" value="UniProtKB-KW"/>
</dbReference>
<evidence type="ECO:0000313" key="7">
    <source>
        <dbReference type="EMBL" id="CAJ2514003.1"/>
    </source>
</evidence>
<dbReference type="PANTHER" id="PTHR46720">
    <property type="entry name" value="HYDROXYLASE, PUTATIVE (AFU_ORTHOLOGUE AFUA_3G01460)-RELATED"/>
    <property type="match status" value="1"/>
</dbReference>
<keyword evidence="5" id="KW-0560">Oxidoreductase</keyword>
<dbReference type="SUPFAM" id="SSF51905">
    <property type="entry name" value="FAD/NAD(P)-binding domain"/>
    <property type="match status" value="1"/>
</dbReference>
<evidence type="ECO:0000256" key="4">
    <source>
        <dbReference type="ARBA" id="ARBA00022827"/>
    </source>
</evidence>
<keyword evidence="3" id="KW-0285">Flavoprotein</keyword>
<comment type="similarity">
    <text evidence="2">Belongs to the paxM FAD-dependent monooxygenase family.</text>
</comment>
<comment type="caution">
    <text evidence="7">The sequence shown here is derived from an EMBL/GenBank/DDBJ whole genome shotgun (WGS) entry which is preliminary data.</text>
</comment>
<evidence type="ECO:0000256" key="2">
    <source>
        <dbReference type="ARBA" id="ARBA00007992"/>
    </source>
</evidence>
<evidence type="ECO:0000256" key="1">
    <source>
        <dbReference type="ARBA" id="ARBA00005179"/>
    </source>
</evidence>
<evidence type="ECO:0000256" key="5">
    <source>
        <dbReference type="ARBA" id="ARBA00023002"/>
    </source>
</evidence>
<keyword evidence="4" id="KW-0274">FAD</keyword>
<protein>
    <submittedName>
        <fullName evidence="7">Uu.00g021220.m01.CDS01</fullName>
    </submittedName>
</protein>
<organism evidence="7 8">
    <name type="scientific">Anthostomella pinea</name>
    <dbReference type="NCBI Taxonomy" id="933095"/>
    <lineage>
        <taxon>Eukaryota</taxon>
        <taxon>Fungi</taxon>
        <taxon>Dikarya</taxon>
        <taxon>Ascomycota</taxon>
        <taxon>Pezizomycotina</taxon>
        <taxon>Sordariomycetes</taxon>
        <taxon>Xylariomycetidae</taxon>
        <taxon>Xylariales</taxon>
        <taxon>Xylariaceae</taxon>
        <taxon>Anthostomella</taxon>
    </lineage>
</organism>
<dbReference type="EMBL" id="CAUWAG010000020">
    <property type="protein sequence ID" value="CAJ2514003.1"/>
    <property type="molecule type" value="Genomic_DNA"/>
</dbReference>